<sequence>MPPTTMSRLATPPSSRPGATRTLPVADRQYTDVREIGPLLVMWCEDGSVWARGLPPLHHVERLDDRTGEMRLRDFAQACARIDTCTMQGVLDRLARELQHAHAGDPFLPYLMQWVEHRVRVIARGAR</sequence>
<dbReference type="STRING" id="861299.J421_1986"/>
<reference evidence="2 3" key="1">
    <citation type="journal article" date="2014" name="Genome Announc.">
        <title>Genome Sequence and Methylome of Soil Bacterium Gemmatirosa kalamazoonensis KBS708T, a Member of the Rarely Cultivated Gemmatimonadetes Phylum.</title>
        <authorList>
            <person name="Debruyn J.M."/>
            <person name="Radosevich M."/>
            <person name="Wommack K.E."/>
            <person name="Polson S.W."/>
            <person name="Hauser L.J."/>
            <person name="Fawaz M.N."/>
            <person name="Korlach J."/>
            <person name="Tsai Y.C."/>
        </authorList>
    </citation>
    <scope>NUCLEOTIDE SEQUENCE [LARGE SCALE GENOMIC DNA]</scope>
    <source>
        <strain evidence="2 3">KBS708</strain>
    </source>
</reference>
<dbReference type="InParanoid" id="W0RJC7"/>
<evidence type="ECO:0000313" key="3">
    <source>
        <dbReference type="Proteomes" id="UP000019151"/>
    </source>
</evidence>
<gene>
    <name evidence="2" type="ORF">J421_1986</name>
</gene>
<dbReference type="EMBL" id="CP007128">
    <property type="protein sequence ID" value="AHG89523.1"/>
    <property type="molecule type" value="Genomic_DNA"/>
</dbReference>
<accession>W0RJC7</accession>
<protein>
    <submittedName>
        <fullName evidence="2">Uncharacterized protein</fullName>
    </submittedName>
</protein>
<name>W0RJC7_9BACT</name>
<dbReference type="HOGENOM" id="CLU_1967375_0_0_0"/>
<evidence type="ECO:0000313" key="2">
    <source>
        <dbReference type="EMBL" id="AHG89523.1"/>
    </source>
</evidence>
<dbReference type="KEGG" id="gba:J421_1986"/>
<dbReference type="Proteomes" id="UP000019151">
    <property type="component" value="Chromosome"/>
</dbReference>
<proteinExistence type="predicted"/>
<evidence type="ECO:0000256" key="1">
    <source>
        <dbReference type="SAM" id="MobiDB-lite"/>
    </source>
</evidence>
<keyword evidence="3" id="KW-1185">Reference proteome</keyword>
<organism evidence="2 3">
    <name type="scientific">Gemmatirosa kalamazoonensis</name>
    <dbReference type="NCBI Taxonomy" id="861299"/>
    <lineage>
        <taxon>Bacteria</taxon>
        <taxon>Pseudomonadati</taxon>
        <taxon>Gemmatimonadota</taxon>
        <taxon>Gemmatimonadia</taxon>
        <taxon>Gemmatimonadales</taxon>
        <taxon>Gemmatimonadaceae</taxon>
        <taxon>Gemmatirosa</taxon>
    </lineage>
</organism>
<feature type="region of interest" description="Disordered" evidence="1">
    <location>
        <begin position="1"/>
        <end position="26"/>
    </location>
</feature>
<dbReference type="AlphaFoldDB" id="W0RJC7"/>
<dbReference type="RefSeq" id="WP_148306238.1">
    <property type="nucleotide sequence ID" value="NZ_CP007128.1"/>
</dbReference>